<evidence type="ECO:0000313" key="2">
    <source>
        <dbReference type="EMBL" id="NHK96949.1"/>
    </source>
</evidence>
<comment type="caution">
    <text evidence="2">The sequence shown here is derived from an EMBL/GenBank/DDBJ whole genome shotgun (WGS) entry which is preliminary data.</text>
</comment>
<proteinExistence type="predicted"/>
<dbReference type="EMBL" id="JAAOCD010000001">
    <property type="protein sequence ID" value="NHK96949.1"/>
    <property type="molecule type" value="Genomic_DNA"/>
</dbReference>
<accession>A0ABX0HT71</accession>
<feature type="transmembrane region" description="Helical" evidence="1">
    <location>
        <begin position="72"/>
        <end position="92"/>
    </location>
</feature>
<evidence type="ECO:0000256" key="1">
    <source>
        <dbReference type="SAM" id="Phobius"/>
    </source>
</evidence>
<sequence>MAAAYAEIKLAHVALVAASGTLFAVRGAAVLAGQRWAMVKPLRVASYVIDTLLLAAGASLWALLALQPWRDGWLCTKLALLVVYVVLGSVALKRGRTPGARAAAYAAALAVFLYMVSVARAHHPLGVFAAGWS</sequence>
<protein>
    <submittedName>
        <fullName evidence="2">SirB2 family protein</fullName>
    </submittedName>
</protein>
<dbReference type="Proteomes" id="UP000802098">
    <property type="component" value="Unassembled WGS sequence"/>
</dbReference>
<feature type="transmembrane region" description="Helical" evidence="1">
    <location>
        <begin position="12"/>
        <end position="32"/>
    </location>
</feature>
<feature type="transmembrane region" description="Helical" evidence="1">
    <location>
        <begin position="44"/>
        <end position="66"/>
    </location>
</feature>
<organism evidence="2 3">
    <name type="scientific">Rubrivivax benzoatilyticus</name>
    <dbReference type="NCBI Taxonomy" id="316997"/>
    <lineage>
        <taxon>Bacteria</taxon>
        <taxon>Pseudomonadati</taxon>
        <taxon>Pseudomonadota</taxon>
        <taxon>Betaproteobacteria</taxon>
        <taxon>Burkholderiales</taxon>
        <taxon>Sphaerotilaceae</taxon>
        <taxon>Rubrivivax</taxon>
    </lineage>
</organism>
<keyword evidence="1" id="KW-0812">Transmembrane</keyword>
<dbReference type="PIRSF" id="PIRSF005610">
    <property type="entry name" value="SirB"/>
    <property type="match status" value="1"/>
</dbReference>
<evidence type="ECO:0000313" key="3">
    <source>
        <dbReference type="Proteomes" id="UP000802098"/>
    </source>
</evidence>
<keyword evidence="1" id="KW-1133">Transmembrane helix</keyword>
<feature type="transmembrane region" description="Helical" evidence="1">
    <location>
        <begin position="104"/>
        <end position="123"/>
    </location>
</feature>
<dbReference type="Pfam" id="PF04247">
    <property type="entry name" value="SirB"/>
    <property type="match status" value="1"/>
</dbReference>
<keyword evidence="1" id="KW-0472">Membrane</keyword>
<dbReference type="PANTHER" id="PTHR39594">
    <property type="entry name" value="PROTEIN YCHQ"/>
    <property type="match status" value="1"/>
</dbReference>
<gene>
    <name evidence="2" type="ORF">G7087_01025</name>
</gene>
<reference evidence="2 3" key="1">
    <citation type="submission" date="2020-03" db="EMBL/GenBank/DDBJ databases">
        <title>Rubrivivax benzoatilyticus JA2 (sequenced after 10 years sub-culturing).</title>
        <authorList>
            <person name="Gupta D."/>
            <person name="Chintalapati S."/>
            <person name="Chintalapati V.R."/>
        </authorList>
    </citation>
    <scope>NUCLEOTIDE SEQUENCE [LARGE SCALE GENOMIC DNA]</scope>
    <source>
        <strain evidence="2 3">JA2-Mal</strain>
    </source>
</reference>
<dbReference type="PANTHER" id="PTHR39594:SF1">
    <property type="entry name" value="PROTEIN YCHQ"/>
    <property type="match status" value="1"/>
</dbReference>
<dbReference type="InterPro" id="IPR007360">
    <property type="entry name" value="SirB"/>
</dbReference>
<keyword evidence="3" id="KW-1185">Reference proteome</keyword>
<name>A0ABX0HT71_9BURK</name>